<evidence type="ECO:0000313" key="4">
    <source>
        <dbReference type="EnsemblFungi" id="EJT79014"/>
    </source>
</evidence>
<dbReference type="Pfam" id="PF10433">
    <property type="entry name" value="Beta-prop_RSE1_1st"/>
    <property type="match status" value="1"/>
</dbReference>
<evidence type="ECO:0000259" key="1">
    <source>
        <dbReference type="Pfam" id="PF10433"/>
    </source>
</evidence>
<dbReference type="InterPro" id="IPR015943">
    <property type="entry name" value="WD40/YVTN_repeat-like_dom_sf"/>
</dbReference>
<dbReference type="HOGENOM" id="CLU_003539_0_0_1"/>
<dbReference type="eggNOG" id="ENOG502QVPZ">
    <property type="taxonomic scope" value="Eukaryota"/>
</dbReference>
<dbReference type="InterPro" id="IPR036322">
    <property type="entry name" value="WD40_repeat_dom_sf"/>
</dbReference>
<proteinExistence type="predicted"/>
<dbReference type="InterPro" id="IPR018846">
    <property type="entry name" value="Beta-prop_RSE1/DDB1/CPSF1_1st"/>
</dbReference>
<dbReference type="SUPFAM" id="SSF50978">
    <property type="entry name" value="WD40 repeat-like"/>
    <property type="match status" value="1"/>
</dbReference>
<dbReference type="EnsemblFungi" id="EJT79014">
    <property type="protein sequence ID" value="EJT79014"/>
    <property type="gene ID" value="GGTG_04105"/>
</dbReference>
<dbReference type="InterPro" id="IPR011047">
    <property type="entry name" value="Quinoprotein_ADH-like_sf"/>
</dbReference>
<dbReference type="OrthoDB" id="20774at2759"/>
<evidence type="ECO:0000259" key="2">
    <source>
        <dbReference type="Pfam" id="PF23726"/>
    </source>
</evidence>
<reference evidence="5" key="1">
    <citation type="submission" date="2010-07" db="EMBL/GenBank/DDBJ databases">
        <title>The genome sequence of Gaeumannomyces graminis var. tritici strain R3-111a-1.</title>
        <authorList>
            <consortium name="The Broad Institute Genome Sequencing Platform"/>
            <person name="Ma L.-J."/>
            <person name="Dead R."/>
            <person name="Young S."/>
            <person name="Zeng Q."/>
            <person name="Koehrsen M."/>
            <person name="Alvarado L."/>
            <person name="Berlin A."/>
            <person name="Chapman S.B."/>
            <person name="Chen Z."/>
            <person name="Freedman E."/>
            <person name="Gellesch M."/>
            <person name="Goldberg J."/>
            <person name="Griggs A."/>
            <person name="Gujja S."/>
            <person name="Heilman E.R."/>
            <person name="Heiman D."/>
            <person name="Hepburn T."/>
            <person name="Howarth C."/>
            <person name="Jen D."/>
            <person name="Larson L."/>
            <person name="Mehta T."/>
            <person name="Neiman D."/>
            <person name="Pearson M."/>
            <person name="Roberts A."/>
            <person name="Saif S."/>
            <person name="Shea T."/>
            <person name="Shenoy N."/>
            <person name="Sisk P."/>
            <person name="Stolte C."/>
            <person name="Sykes S."/>
            <person name="Walk T."/>
            <person name="White J."/>
            <person name="Yandava C."/>
            <person name="Haas B."/>
            <person name="Nusbaum C."/>
            <person name="Birren B."/>
        </authorList>
    </citation>
    <scope>NUCLEOTIDE SEQUENCE [LARGE SCALE GENOMIC DNA]</scope>
    <source>
        <strain evidence="5">R3-111a-1</strain>
    </source>
</reference>
<protein>
    <submittedName>
        <fullName evidence="3 4">Uncharacterized protein</fullName>
    </submittedName>
</protein>
<dbReference type="Proteomes" id="UP000006039">
    <property type="component" value="Unassembled WGS sequence"/>
</dbReference>
<name>J3NS58_GAET3</name>
<dbReference type="Pfam" id="PF23726">
    <property type="entry name" value="Beta-prop_RSE1_2nd"/>
    <property type="match status" value="1"/>
</dbReference>
<dbReference type="Gene3D" id="2.130.10.10">
    <property type="entry name" value="YVTN repeat-like/Quinoprotein amine dehydrogenase"/>
    <property type="match status" value="2"/>
</dbReference>
<organism evidence="3">
    <name type="scientific">Gaeumannomyces tritici (strain R3-111a-1)</name>
    <name type="common">Wheat and barley take-all root rot fungus</name>
    <name type="synonym">Gaeumannomyces graminis var. tritici</name>
    <dbReference type="NCBI Taxonomy" id="644352"/>
    <lineage>
        <taxon>Eukaryota</taxon>
        <taxon>Fungi</taxon>
        <taxon>Dikarya</taxon>
        <taxon>Ascomycota</taxon>
        <taxon>Pezizomycotina</taxon>
        <taxon>Sordariomycetes</taxon>
        <taxon>Sordariomycetidae</taxon>
        <taxon>Magnaporthales</taxon>
        <taxon>Magnaporthaceae</taxon>
        <taxon>Gaeumannomyces</taxon>
    </lineage>
</organism>
<reference evidence="3" key="3">
    <citation type="submission" date="2010-09" db="EMBL/GenBank/DDBJ databases">
        <title>Annotation of Gaeumannomyces graminis var. tritici R3-111a-1.</title>
        <authorList>
            <consortium name="The Broad Institute Genome Sequencing Platform"/>
            <person name="Ma L.-J."/>
            <person name="Dead R."/>
            <person name="Young S.K."/>
            <person name="Zeng Q."/>
            <person name="Gargeya S."/>
            <person name="Fitzgerald M."/>
            <person name="Haas B."/>
            <person name="Abouelleil A."/>
            <person name="Alvarado L."/>
            <person name="Arachchi H.M."/>
            <person name="Berlin A."/>
            <person name="Brown A."/>
            <person name="Chapman S.B."/>
            <person name="Chen Z."/>
            <person name="Dunbar C."/>
            <person name="Freedman E."/>
            <person name="Gearin G."/>
            <person name="Gellesch M."/>
            <person name="Goldberg J."/>
            <person name="Griggs A."/>
            <person name="Gujja S."/>
            <person name="Heiman D."/>
            <person name="Howarth C."/>
            <person name="Larson L."/>
            <person name="Lui A."/>
            <person name="MacDonald P.J.P."/>
            <person name="Mehta T."/>
            <person name="Montmayeur A."/>
            <person name="Murphy C."/>
            <person name="Neiman D."/>
            <person name="Pearson M."/>
            <person name="Priest M."/>
            <person name="Roberts A."/>
            <person name="Saif S."/>
            <person name="Shea T."/>
            <person name="Shenoy N."/>
            <person name="Sisk P."/>
            <person name="Stolte C."/>
            <person name="Sykes S."/>
            <person name="Yandava C."/>
            <person name="Wortman J."/>
            <person name="Nusbaum C."/>
            <person name="Birren B."/>
        </authorList>
    </citation>
    <scope>NUCLEOTIDE SEQUENCE</scope>
    <source>
        <strain evidence="3">R3-111a-1</strain>
    </source>
</reference>
<feature type="domain" description="RSE1/DDB1/CPSF1 second beta-propeller" evidence="2">
    <location>
        <begin position="548"/>
        <end position="833"/>
    </location>
</feature>
<accession>J3NS58</accession>
<dbReference type="EMBL" id="GL385396">
    <property type="protein sequence ID" value="EJT79014.1"/>
    <property type="molecule type" value="Genomic_DNA"/>
</dbReference>
<keyword evidence="5" id="KW-1185">Reference proteome</keyword>
<reference evidence="4" key="5">
    <citation type="submission" date="2018-04" db="UniProtKB">
        <authorList>
            <consortium name="EnsemblFungi"/>
        </authorList>
    </citation>
    <scope>IDENTIFICATION</scope>
    <source>
        <strain evidence="4">R3-111a-1</strain>
    </source>
</reference>
<sequence length="1343" mass="148381">MAFQTSVLRDGEWVTQTIDLQTVLKANTAAQPARPRPQKHTKCGIITRTVVESPVAHHILPCRLRSLQHADVAFVGDRFVQIRELRNDGQLQDIIHKNDFGDRIRNAKVIGSLPDSLILNREDVLSTHGVEAGDDGDIDMLHTDSSIPTSSRSSPGLAPQMLLVVLECGDCIFMVLRTRSDGRLEFVTSQVELPNVQMSYPGFHLAVDPSSRYVAVGCSESLFMVYELESREVLNRRYRRNEPLNPVKKRGPRPVNGLIHKMDFLFPRREDDYHIILLLIIVAQGMSKMVVYEWEAGDDLGAVLGEEKKGHRLPQEHQMPLLLIPLMVGTAFFAVYPESIAVGKDVLIGPPSFDTFQVTRMPPSKFHHGRGNPLWSTWTRPFRLAQFNKDWLYLAREDGVVVVLDIDSDSILNASQVVKEFECNISTAFCALFDQFADILIMGGDSGPGAVWQVLARQESVKLGVIPNWSPAVDFLTTDEFSKWNQGTSSRGNLMIPWETQTRHTYTPPDRIFAACGRGVTGTITEYRHGYQANIGLYFDCEPTTTAAWLLPIDAYSVSAGYYLLASMPDRSTILQLPSDLSEVDEPPADQVAFDLSSRTIAASRALEGAIVQVTENFIVCVSPEHSVRTLHRDLIRSDQTAVSHADILNEFVVLSTGSFANSSIHLLRILPDMSISAIRSFPVEGEVTCLSFATLSGLRQVFAGLWNEGVPSLAKFSLDGLDSGRLETVPIEIDALDSQSRPVANEGQPDSMGSSLEAFTSVAPLDLGHSHVIVFGTRNGEVLTMFLNDPELPPLIKMEKFGLTPATVCAANFNEQECALVCCDSALFIFTNFDAAKTKSFKDKSRVWPVHALDASQPTPPIHSVKVLESHITEDRTHLPILMAAGPHILMASVLPRPRPVPWCIPLFGTPLKVIHSHQLECLVVAVGIKDRTVLKFLDVDTGEEVSTPINRQGEQVEAIQGLDRIGDTILGLSEWIYQREGHTWAFVLVSTGQGELLVISTEKLPPPANGSPARVRYRTQYRKRVSQPIHSVIGHADGLIYCVGSTIKWDILDLAEKKLRPWRSFDMSTPVTTMRVVNERIVALTSQDSISIINPGANSTHGEMMLEHADPKSRPAMHMIELSGEKDGSGSSIMLLCDRASGVAGLWVPWQQPGRNCEVVFEADLPASVRRFRRGRTRPAWLRADRAPRYGALPSTVDGAEIIGLCLDGSLQHFTLINMEAWAVLRLVQNLALQSPTLCPFTYDMGGGDDGNNALLDTRQAAGSGGYEMHIDGDLMQLCLERRALAELFAKQLDMDKLGELLSALDDGALTEGITRGSFGSGDKYLEVVYDIMQYYLSPIM</sequence>
<dbReference type="VEuPathDB" id="FungiDB:GGTG_04105"/>
<feature type="domain" description="RSE1/DDB1/CPSF1 first beta-propeller" evidence="1">
    <location>
        <begin position="57"/>
        <end position="455"/>
    </location>
</feature>
<dbReference type="RefSeq" id="XP_009220159.1">
    <property type="nucleotide sequence ID" value="XM_009221895.1"/>
</dbReference>
<gene>
    <name evidence="4" type="primary">20344563</name>
    <name evidence="3" type="ORF">GGTG_04105</name>
</gene>
<dbReference type="PANTHER" id="PTHR10644">
    <property type="entry name" value="DNA REPAIR/RNA PROCESSING CPSF FAMILY"/>
    <property type="match status" value="1"/>
</dbReference>
<evidence type="ECO:0000313" key="3">
    <source>
        <dbReference type="EMBL" id="EJT79014.1"/>
    </source>
</evidence>
<reference evidence="4" key="4">
    <citation type="journal article" date="2015" name="G3 (Bethesda)">
        <title>Genome sequences of three phytopathogenic species of the Magnaporthaceae family of fungi.</title>
        <authorList>
            <person name="Okagaki L.H."/>
            <person name="Nunes C.C."/>
            <person name="Sailsbery J."/>
            <person name="Clay B."/>
            <person name="Brown D."/>
            <person name="John T."/>
            <person name="Oh Y."/>
            <person name="Young N."/>
            <person name="Fitzgerald M."/>
            <person name="Haas B.J."/>
            <person name="Zeng Q."/>
            <person name="Young S."/>
            <person name="Adiconis X."/>
            <person name="Fan L."/>
            <person name="Levin J.Z."/>
            <person name="Mitchell T.K."/>
            <person name="Okubara P.A."/>
            <person name="Farman M.L."/>
            <person name="Kohn L.M."/>
            <person name="Birren B."/>
            <person name="Ma L.-J."/>
            <person name="Dean R.A."/>
        </authorList>
    </citation>
    <scope>NUCLEOTIDE SEQUENCE</scope>
    <source>
        <strain evidence="4">R3-111a-1</strain>
    </source>
</reference>
<dbReference type="STRING" id="644352.J3NS58"/>
<dbReference type="InterPro" id="IPR050358">
    <property type="entry name" value="RSE1/DDB1/CFT1"/>
</dbReference>
<dbReference type="SUPFAM" id="SSF50998">
    <property type="entry name" value="Quinoprotein alcohol dehydrogenase-like"/>
    <property type="match status" value="1"/>
</dbReference>
<dbReference type="InterPro" id="IPR058543">
    <property type="entry name" value="Beta-prop_RSE1/DDB1/CPSF1_2nd"/>
</dbReference>
<dbReference type="GeneID" id="20344563"/>
<evidence type="ECO:0000313" key="5">
    <source>
        <dbReference type="Proteomes" id="UP000006039"/>
    </source>
</evidence>
<reference evidence="3" key="2">
    <citation type="submission" date="2010-07" db="EMBL/GenBank/DDBJ databases">
        <authorList>
            <consortium name="The Broad Institute Genome Sequencing Platform"/>
            <consortium name="Broad Institute Genome Sequencing Center for Infectious Disease"/>
            <person name="Ma L.-J."/>
            <person name="Dead R."/>
            <person name="Young S."/>
            <person name="Zeng Q."/>
            <person name="Koehrsen M."/>
            <person name="Alvarado L."/>
            <person name="Berlin A."/>
            <person name="Chapman S.B."/>
            <person name="Chen Z."/>
            <person name="Freedman E."/>
            <person name="Gellesch M."/>
            <person name="Goldberg J."/>
            <person name="Griggs A."/>
            <person name="Gujja S."/>
            <person name="Heilman E.R."/>
            <person name="Heiman D."/>
            <person name="Hepburn T."/>
            <person name="Howarth C."/>
            <person name="Jen D."/>
            <person name="Larson L."/>
            <person name="Mehta T."/>
            <person name="Neiman D."/>
            <person name="Pearson M."/>
            <person name="Roberts A."/>
            <person name="Saif S."/>
            <person name="Shea T."/>
            <person name="Shenoy N."/>
            <person name="Sisk P."/>
            <person name="Stolte C."/>
            <person name="Sykes S."/>
            <person name="Walk T."/>
            <person name="White J."/>
            <person name="Yandava C."/>
            <person name="Haas B."/>
            <person name="Nusbaum C."/>
            <person name="Birren B."/>
        </authorList>
    </citation>
    <scope>NUCLEOTIDE SEQUENCE</scope>
    <source>
        <strain evidence="3">R3-111a-1</strain>
    </source>
</reference>